<evidence type="ECO:0008006" key="3">
    <source>
        <dbReference type="Google" id="ProtNLM"/>
    </source>
</evidence>
<evidence type="ECO:0000313" key="1">
    <source>
        <dbReference type="EMBL" id="MBB3039803.1"/>
    </source>
</evidence>
<gene>
    <name evidence="1" type="ORF">FHU29_004291</name>
</gene>
<name>A0A839RVA4_9ACTN</name>
<dbReference type="AlphaFoldDB" id="A0A839RVA4"/>
<sequence>MRTIALERANEILTYIWSKRGLPYQYGGSGRPPGNGGDCSWFVMAVSAMLEGKRADTRYGSTETYRLARGEVLGAVRASSPAAVPADAILKIGLVHGGGGPNSHMSGTFMGVAFESRGAYRGVSGHVVGGTARHWNDALYRDWWYYPARVGDPTDPTRYPLPGGWFYGPREAPLNIVSGEVGEPKPWIDGIKLLQARLNVPQTGRWRDARPAIIAAQQGQQGITPDGTVGPKTWSLILGRTEAPAPPEPTQPAPVIPPNATLNTLVQSLVPGSTTRAPLGEFVLTADLHAHETRKLVEQLLGHVAAIEARLASGGDNAESA</sequence>
<dbReference type="Proteomes" id="UP000567922">
    <property type="component" value="Unassembled WGS sequence"/>
</dbReference>
<proteinExistence type="predicted"/>
<dbReference type="EMBL" id="JACHWS010000004">
    <property type="protein sequence ID" value="MBB3039803.1"/>
    <property type="molecule type" value="Genomic_DNA"/>
</dbReference>
<evidence type="ECO:0000313" key="2">
    <source>
        <dbReference type="Proteomes" id="UP000567922"/>
    </source>
</evidence>
<organism evidence="1 2">
    <name type="scientific">Hoyosella altamirensis</name>
    <dbReference type="NCBI Taxonomy" id="616997"/>
    <lineage>
        <taxon>Bacteria</taxon>
        <taxon>Bacillati</taxon>
        <taxon>Actinomycetota</taxon>
        <taxon>Actinomycetes</taxon>
        <taxon>Mycobacteriales</taxon>
        <taxon>Hoyosellaceae</taxon>
        <taxon>Hoyosella</taxon>
    </lineage>
</organism>
<dbReference type="RefSeq" id="WP_064442250.1">
    <property type="nucleotide sequence ID" value="NZ_BDDI01000022.1"/>
</dbReference>
<dbReference type="OrthoDB" id="3809801at2"/>
<accession>A0A839RVA4</accession>
<comment type="caution">
    <text evidence="1">The sequence shown here is derived from an EMBL/GenBank/DDBJ whole genome shotgun (WGS) entry which is preliminary data.</text>
</comment>
<protein>
    <recommendedName>
        <fullName evidence="3">Peptidoglycan binding-like domain-containing protein</fullName>
    </recommendedName>
</protein>
<reference evidence="1 2" key="1">
    <citation type="submission" date="2020-08" db="EMBL/GenBank/DDBJ databases">
        <title>Sequencing the genomes of 1000 actinobacteria strains.</title>
        <authorList>
            <person name="Klenk H.-P."/>
        </authorList>
    </citation>
    <scope>NUCLEOTIDE SEQUENCE [LARGE SCALE GENOMIC DNA]</scope>
    <source>
        <strain evidence="1 2">DSM 45258</strain>
    </source>
</reference>
<keyword evidence="2" id="KW-1185">Reference proteome</keyword>